<keyword evidence="2" id="KW-1185">Reference proteome</keyword>
<comment type="caution">
    <text evidence="1">The sequence shown here is derived from an EMBL/GenBank/DDBJ whole genome shotgun (WGS) entry which is preliminary data.</text>
</comment>
<dbReference type="Gene3D" id="3.90.226.10">
    <property type="entry name" value="2-enoyl-CoA Hydratase, Chain A, domain 1"/>
    <property type="match status" value="1"/>
</dbReference>
<dbReference type="Pfam" id="PF00378">
    <property type="entry name" value="ECH_1"/>
    <property type="match status" value="1"/>
</dbReference>
<dbReference type="Proteomes" id="UP000440096">
    <property type="component" value="Unassembled WGS sequence"/>
</dbReference>
<dbReference type="InterPro" id="IPR001753">
    <property type="entry name" value="Enoyl-CoA_hydra/iso"/>
</dbReference>
<evidence type="ECO:0000313" key="2">
    <source>
        <dbReference type="Proteomes" id="UP000440096"/>
    </source>
</evidence>
<dbReference type="CDD" id="cd06558">
    <property type="entry name" value="crotonase-like"/>
    <property type="match status" value="1"/>
</dbReference>
<dbReference type="OrthoDB" id="3206737at2"/>
<organism evidence="1 2">
    <name type="scientific">Amycolatopsis pithecellobii</name>
    <dbReference type="NCBI Taxonomy" id="664692"/>
    <lineage>
        <taxon>Bacteria</taxon>
        <taxon>Bacillati</taxon>
        <taxon>Actinomycetota</taxon>
        <taxon>Actinomycetes</taxon>
        <taxon>Pseudonocardiales</taxon>
        <taxon>Pseudonocardiaceae</taxon>
        <taxon>Amycolatopsis</taxon>
    </lineage>
</organism>
<dbReference type="InterPro" id="IPR029045">
    <property type="entry name" value="ClpP/crotonase-like_dom_sf"/>
</dbReference>
<reference evidence="1 2" key="1">
    <citation type="submission" date="2019-11" db="EMBL/GenBank/DDBJ databases">
        <title>Draft genome of Amycolatopsis RM579.</title>
        <authorList>
            <person name="Duangmal K."/>
            <person name="Mingma R."/>
        </authorList>
    </citation>
    <scope>NUCLEOTIDE SEQUENCE [LARGE SCALE GENOMIC DNA]</scope>
    <source>
        <strain evidence="1 2">RM579</strain>
    </source>
</reference>
<name>A0A6N7YZ78_9PSEU</name>
<gene>
    <name evidence="1" type="ORF">GKO32_00550</name>
</gene>
<protein>
    <submittedName>
        <fullName evidence="1">Enoyl-CoA hydratase/isomerase family protein</fullName>
    </submittedName>
</protein>
<evidence type="ECO:0000313" key="1">
    <source>
        <dbReference type="EMBL" id="MTD52480.1"/>
    </source>
</evidence>
<dbReference type="SUPFAM" id="SSF52096">
    <property type="entry name" value="ClpP/crotonase"/>
    <property type="match status" value="1"/>
</dbReference>
<proteinExistence type="predicted"/>
<dbReference type="GO" id="GO:0006635">
    <property type="term" value="P:fatty acid beta-oxidation"/>
    <property type="evidence" value="ECO:0007669"/>
    <property type="project" value="TreeGrafter"/>
</dbReference>
<keyword evidence="1" id="KW-0413">Isomerase</keyword>
<sequence length="288" mass="30981">MVRRTRTGVSGSDSVVLLSRPSAHVLEVTMNRPEKLNALDAGLRAGLRNAVRVARDDKDVRVVVLSGAGRAFCVGADVGRDSDYGKRSPEDDRRHILDDSIELCLDVWRLPVPVIAKISGYCLGLATILANCCDIVICEEEATVGWPALPLGGGLISPTWVWHVGIHQAKEMSYQVGSKMTGRKAAACGFANHAVPAAQLHSFTSEMAVNIARISRDLLTLKKDALNQVHGRLGFEEAVRAGAAWDALAHTTQAAAEVRVQRERDGLAATIAAWRSTSEPVDSTRTVS</sequence>
<accession>A0A6N7YZ78</accession>
<dbReference type="PANTHER" id="PTHR11941">
    <property type="entry name" value="ENOYL-COA HYDRATASE-RELATED"/>
    <property type="match status" value="1"/>
</dbReference>
<dbReference type="AlphaFoldDB" id="A0A6N7YZ78"/>
<dbReference type="GO" id="GO:0016853">
    <property type="term" value="F:isomerase activity"/>
    <property type="evidence" value="ECO:0007669"/>
    <property type="project" value="UniProtKB-KW"/>
</dbReference>
<dbReference type="PANTHER" id="PTHR11941:SF54">
    <property type="entry name" value="ENOYL-COA HYDRATASE, MITOCHONDRIAL"/>
    <property type="match status" value="1"/>
</dbReference>
<dbReference type="EMBL" id="WMBA01000001">
    <property type="protein sequence ID" value="MTD52480.1"/>
    <property type="molecule type" value="Genomic_DNA"/>
</dbReference>